<dbReference type="InterPro" id="IPR000073">
    <property type="entry name" value="AB_hydrolase_1"/>
</dbReference>
<proteinExistence type="predicted"/>
<sequence length="311" mass="34524">MPYITSPVDGIQLFYRDYTPAKVPQPFYATEAALTSAPQLTLVFIHGWPMSSRMYDHLMLPLCETHRIRCIGVDRRGFGKSDWSGPNAKPAEVTYETFAEDTIHIIERLKLEDFVFVAASMGCGETLLAWEGSELVKRHCKGFIWMGPALPYPLQTAENPSAPSRELWDSILTGLRTARATFARASLPNVFGALAGVEVDTPTLARFESIVDDADSLAMERCVQIITSYDFTEKLKALAGTPLLVLQGDSDQSMPYEAGTKWIEALVPNTQVSLYEKAGHGLYLTHAEQVVEEILGFLRDGRAESSLMRDP</sequence>
<comment type="caution">
    <text evidence="2">The sequence shown here is derived from an EMBL/GenBank/DDBJ whole genome shotgun (WGS) entry which is preliminary data.</text>
</comment>
<reference evidence="2" key="1">
    <citation type="submission" date="2020-02" db="EMBL/GenBank/DDBJ databases">
        <authorList>
            <person name="Palmer J.M."/>
        </authorList>
    </citation>
    <scope>NUCLEOTIDE SEQUENCE</scope>
    <source>
        <strain evidence="2">EPUS1.4</strain>
        <tissue evidence="2">Thallus</tissue>
    </source>
</reference>
<dbReference type="InterPro" id="IPR050228">
    <property type="entry name" value="Carboxylesterase_BioH"/>
</dbReference>
<dbReference type="PANTHER" id="PTHR43194">
    <property type="entry name" value="HYDROLASE ALPHA/BETA FOLD FAMILY"/>
    <property type="match status" value="1"/>
</dbReference>
<accession>A0A8H7E844</accession>
<dbReference type="SUPFAM" id="SSF53474">
    <property type="entry name" value="alpha/beta-Hydrolases"/>
    <property type="match status" value="1"/>
</dbReference>
<name>A0A8H7E844_9EURO</name>
<evidence type="ECO:0000313" key="2">
    <source>
        <dbReference type="EMBL" id="KAF7511945.1"/>
    </source>
</evidence>
<dbReference type="OrthoDB" id="408373at2759"/>
<dbReference type="PANTHER" id="PTHR43194:SF2">
    <property type="entry name" value="PEROXISOMAL MEMBRANE PROTEIN LPX1"/>
    <property type="match status" value="1"/>
</dbReference>
<evidence type="ECO:0000259" key="1">
    <source>
        <dbReference type="Pfam" id="PF00561"/>
    </source>
</evidence>
<gene>
    <name evidence="2" type="ORF">GJ744_003178</name>
</gene>
<dbReference type="Gene3D" id="3.40.50.1820">
    <property type="entry name" value="alpha/beta hydrolase"/>
    <property type="match status" value="1"/>
</dbReference>
<protein>
    <recommendedName>
        <fullName evidence="1">AB hydrolase-1 domain-containing protein</fullName>
    </recommendedName>
</protein>
<evidence type="ECO:0000313" key="3">
    <source>
        <dbReference type="Proteomes" id="UP000606974"/>
    </source>
</evidence>
<dbReference type="InterPro" id="IPR029058">
    <property type="entry name" value="AB_hydrolase_fold"/>
</dbReference>
<dbReference type="Proteomes" id="UP000606974">
    <property type="component" value="Unassembled WGS sequence"/>
</dbReference>
<feature type="domain" description="AB hydrolase-1" evidence="1">
    <location>
        <begin position="41"/>
        <end position="287"/>
    </location>
</feature>
<dbReference type="EMBL" id="JAACFV010000016">
    <property type="protein sequence ID" value="KAF7511945.1"/>
    <property type="molecule type" value="Genomic_DNA"/>
</dbReference>
<dbReference type="AlphaFoldDB" id="A0A8H7E844"/>
<organism evidence="2 3">
    <name type="scientific">Endocarpon pusillum</name>
    <dbReference type="NCBI Taxonomy" id="364733"/>
    <lineage>
        <taxon>Eukaryota</taxon>
        <taxon>Fungi</taxon>
        <taxon>Dikarya</taxon>
        <taxon>Ascomycota</taxon>
        <taxon>Pezizomycotina</taxon>
        <taxon>Eurotiomycetes</taxon>
        <taxon>Chaetothyriomycetidae</taxon>
        <taxon>Verrucariales</taxon>
        <taxon>Verrucariaceae</taxon>
        <taxon>Endocarpon</taxon>
    </lineage>
</organism>
<dbReference type="Pfam" id="PF00561">
    <property type="entry name" value="Abhydrolase_1"/>
    <property type="match status" value="1"/>
</dbReference>
<keyword evidence="3" id="KW-1185">Reference proteome</keyword>